<dbReference type="PANTHER" id="PTHR33799">
    <property type="entry name" value="PTS PERMEASE-RELATED-RELATED"/>
    <property type="match status" value="1"/>
</dbReference>
<dbReference type="GO" id="GO:0005737">
    <property type="term" value="C:cytoplasm"/>
    <property type="evidence" value="ECO:0007669"/>
    <property type="project" value="UniProtKB-SubCell"/>
</dbReference>
<evidence type="ECO:0000313" key="9">
    <source>
        <dbReference type="EMBL" id="OAT53485.1"/>
    </source>
</evidence>
<dbReference type="CDD" id="cd00006">
    <property type="entry name" value="PTS_IIA_man"/>
    <property type="match status" value="1"/>
</dbReference>
<comment type="subcellular location">
    <subcellularLocation>
        <location evidence="1">Cytoplasm</location>
    </subcellularLocation>
</comment>
<keyword evidence="3" id="KW-0963">Cytoplasm</keyword>
<dbReference type="GO" id="GO:0009401">
    <property type="term" value="P:phosphoenolpyruvate-dependent sugar phosphotransferase system"/>
    <property type="evidence" value="ECO:0007669"/>
    <property type="project" value="UniProtKB-KW"/>
</dbReference>
<evidence type="ECO:0000256" key="6">
    <source>
        <dbReference type="ARBA" id="ARBA00022683"/>
    </source>
</evidence>
<gene>
    <name evidence="9" type="ORF">M989_02037</name>
</gene>
<sequence>MKRHYIFASHGTFANGLLNSVELILGKQPDIHTLCAYVDDDVDLTQQVESLLANFLADDELIVITDIFAGSVNNEFVRFLSRPHFHLLSGLNLPLIIDLLISTQERDTDKLISEALASAKESIQYCNHTIASATTIDKDF</sequence>
<evidence type="ECO:0000256" key="1">
    <source>
        <dbReference type="ARBA" id="ARBA00004496"/>
    </source>
</evidence>
<evidence type="ECO:0000256" key="3">
    <source>
        <dbReference type="ARBA" id="ARBA00022490"/>
    </source>
</evidence>
<keyword evidence="4" id="KW-0762">Sugar transport</keyword>
<evidence type="ECO:0000259" key="8">
    <source>
        <dbReference type="PROSITE" id="PS51096"/>
    </source>
</evidence>
<evidence type="ECO:0000256" key="2">
    <source>
        <dbReference type="ARBA" id="ARBA00022448"/>
    </source>
</evidence>
<dbReference type="PATRIC" id="fig|1354264.4.peg.2116"/>
<keyword evidence="2" id="KW-0813">Transport</keyword>
<dbReference type="GO" id="GO:0016020">
    <property type="term" value="C:membrane"/>
    <property type="evidence" value="ECO:0007669"/>
    <property type="project" value="InterPro"/>
</dbReference>
<dbReference type="InterPro" id="IPR051471">
    <property type="entry name" value="Bacterial_PTS_sugar_comp"/>
</dbReference>
<dbReference type="InterPro" id="IPR036662">
    <property type="entry name" value="PTS_EIIA_man-typ_sf"/>
</dbReference>
<dbReference type="AlphaFoldDB" id="A0A1B7K049"/>
<keyword evidence="7" id="KW-0418">Kinase</keyword>
<comment type="caution">
    <text evidence="9">The sequence shown here is derived from an EMBL/GenBank/DDBJ whole genome shotgun (WGS) entry which is preliminary data.</text>
</comment>
<dbReference type="InterPro" id="IPR004701">
    <property type="entry name" value="PTS_EIIA_man-typ"/>
</dbReference>
<feature type="domain" description="PTS EIIA type-4" evidence="8">
    <location>
        <begin position="2"/>
        <end position="123"/>
    </location>
</feature>
<evidence type="ECO:0000256" key="4">
    <source>
        <dbReference type="ARBA" id="ARBA00022597"/>
    </source>
</evidence>
<dbReference type="Gene3D" id="3.40.50.510">
    <property type="entry name" value="Phosphotransferase system, mannose-type IIA component"/>
    <property type="match status" value="1"/>
</dbReference>
<dbReference type="GO" id="GO:0016301">
    <property type="term" value="F:kinase activity"/>
    <property type="evidence" value="ECO:0007669"/>
    <property type="project" value="UniProtKB-KW"/>
</dbReference>
<dbReference type="Pfam" id="PF03610">
    <property type="entry name" value="EIIA-man"/>
    <property type="match status" value="1"/>
</dbReference>
<keyword evidence="10" id="KW-1185">Reference proteome</keyword>
<organism evidence="9 10">
    <name type="scientific">Kluyvera georgiana ATCC 51603</name>
    <dbReference type="NCBI Taxonomy" id="1354264"/>
    <lineage>
        <taxon>Bacteria</taxon>
        <taxon>Pseudomonadati</taxon>
        <taxon>Pseudomonadota</taxon>
        <taxon>Gammaproteobacteria</taxon>
        <taxon>Enterobacterales</taxon>
        <taxon>Enterobacteriaceae</taxon>
        <taxon>Kluyvera</taxon>
    </lineage>
</organism>
<dbReference type="PROSITE" id="PS51096">
    <property type="entry name" value="PTS_EIIA_TYPE_4"/>
    <property type="match status" value="1"/>
</dbReference>
<evidence type="ECO:0000256" key="5">
    <source>
        <dbReference type="ARBA" id="ARBA00022679"/>
    </source>
</evidence>
<protein>
    <submittedName>
        <fullName evidence="9">PTS system mannose-specific IIA component</fullName>
        <ecNumber evidence="9">2.7.1.191</ecNumber>
    </submittedName>
</protein>
<keyword evidence="5 9" id="KW-0808">Transferase</keyword>
<proteinExistence type="predicted"/>
<reference evidence="9 10" key="1">
    <citation type="submission" date="2016-04" db="EMBL/GenBank/DDBJ databases">
        <title>ATOL: Assembling a taxonomically balanced genome-scale reconstruction of the evolutionary history of the Enterobacteriaceae.</title>
        <authorList>
            <person name="Plunkett G.III."/>
            <person name="Neeno-Eckwall E.C."/>
            <person name="Glasner J.D."/>
            <person name="Perna N.T."/>
        </authorList>
    </citation>
    <scope>NUCLEOTIDE SEQUENCE [LARGE SCALE GENOMIC DNA]</scope>
    <source>
        <strain evidence="9 10">ATCC 51603</strain>
    </source>
</reference>
<dbReference type="SUPFAM" id="SSF53062">
    <property type="entry name" value="PTS system fructose IIA component-like"/>
    <property type="match status" value="1"/>
</dbReference>
<dbReference type="PANTHER" id="PTHR33799:SF1">
    <property type="entry name" value="PTS SYSTEM MANNOSE-SPECIFIC EIIAB COMPONENT-RELATED"/>
    <property type="match status" value="1"/>
</dbReference>
<evidence type="ECO:0000256" key="7">
    <source>
        <dbReference type="ARBA" id="ARBA00022777"/>
    </source>
</evidence>
<dbReference type="EC" id="2.7.1.191" evidence="9"/>
<dbReference type="Proteomes" id="UP000078386">
    <property type="component" value="Unassembled WGS sequence"/>
</dbReference>
<name>A0A1B7K049_9ENTR</name>
<accession>A0A1B7K049</accession>
<keyword evidence="6" id="KW-0598">Phosphotransferase system</keyword>
<dbReference type="InterPro" id="IPR033887">
    <property type="entry name" value="PTS_IIA_man"/>
</dbReference>
<evidence type="ECO:0000313" key="10">
    <source>
        <dbReference type="Proteomes" id="UP000078386"/>
    </source>
</evidence>
<dbReference type="RefSeq" id="WP_064544944.1">
    <property type="nucleotide sequence ID" value="NZ_LXEU01000043.1"/>
</dbReference>
<dbReference type="EMBL" id="LXEU01000043">
    <property type="protein sequence ID" value="OAT53485.1"/>
    <property type="molecule type" value="Genomic_DNA"/>
</dbReference>